<dbReference type="AlphaFoldDB" id="E1IC45"/>
<evidence type="ECO:0000256" key="2">
    <source>
        <dbReference type="ARBA" id="ARBA00008412"/>
    </source>
</evidence>
<dbReference type="InterPro" id="IPR004896">
    <property type="entry name" value="PucC-rel"/>
</dbReference>
<feature type="transmembrane region" description="Helical" evidence="6">
    <location>
        <begin position="109"/>
        <end position="136"/>
    </location>
</feature>
<keyword evidence="3 6" id="KW-0812">Transmembrane</keyword>
<dbReference type="Pfam" id="PF03209">
    <property type="entry name" value="PUCC"/>
    <property type="match status" value="1"/>
</dbReference>
<feature type="transmembrane region" description="Helical" evidence="6">
    <location>
        <begin position="363"/>
        <end position="386"/>
    </location>
</feature>
<dbReference type="InterPro" id="IPR036259">
    <property type="entry name" value="MFS_trans_sf"/>
</dbReference>
<dbReference type="Proteomes" id="UP000054010">
    <property type="component" value="Unassembled WGS sequence"/>
</dbReference>
<comment type="caution">
    <text evidence="7">The sequence shown here is derived from an EMBL/GenBank/DDBJ whole genome shotgun (WGS) entry which is preliminary data.</text>
</comment>
<feature type="transmembrane region" description="Helical" evidence="6">
    <location>
        <begin position="148"/>
        <end position="168"/>
    </location>
</feature>
<evidence type="ECO:0000256" key="1">
    <source>
        <dbReference type="ARBA" id="ARBA00004141"/>
    </source>
</evidence>
<protein>
    <submittedName>
        <fullName evidence="7">PUCC protein</fullName>
    </submittedName>
</protein>
<keyword evidence="5 6" id="KW-0472">Membrane</keyword>
<evidence type="ECO:0000313" key="8">
    <source>
        <dbReference type="Proteomes" id="UP000054010"/>
    </source>
</evidence>
<name>E1IC45_9CHLR</name>
<sequence>MAQRFSFLRTLKIGSFHIGSAFTDLLTSGVLNRVLIGDLGIAATPVAFLSALRYLLAPLSIWTGYRSDTKPIFGLHRLPYIWLGRLPMVISLPLLPLVAVLLAADPRSILGWTLATISFLVYGVGTLLSGSPFLALVRDTNPPAKRGIAMSIVQMFLIVSFPVAAIVYGRMLPHYDPAAFWKIVLAGMGIAAFFFLFSIFGEERRGQGIVVDEPHEHLPFMDLLREMWADPRTRYFFLFLALGAASASAQDAILEPFGFHVFNMSAGETTRFNAYWGGGVLISLPLTIFFTRRRMAYEQSMTNHIGLVVTSLALVLLGYVAVTANRGMLVPVLFLFGLGYGIYTVGALSLLMAMTSDRRAGAYLGLWTVAQLVFRGLGIFLGGAGYDLFYRLTGAHTLAYGTVFFVEAVGLLACIWLVIKTDVPGFAKSEEARKTRAASLAAVDL</sequence>
<feature type="transmembrane region" description="Helical" evidence="6">
    <location>
        <begin position="180"/>
        <end position="200"/>
    </location>
</feature>
<accession>E1IC45</accession>
<keyword evidence="4 6" id="KW-1133">Transmembrane helix</keyword>
<evidence type="ECO:0000256" key="3">
    <source>
        <dbReference type="ARBA" id="ARBA00022692"/>
    </source>
</evidence>
<feature type="transmembrane region" description="Helical" evidence="6">
    <location>
        <begin position="235"/>
        <end position="254"/>
    </location>
</feature>
<feature type="transmembrane region" description="Helical" evidence="6">
    <location>
        <begin position="328"/>
        <end position="351"/>
    </location>
</feature>
<dbReference type="GO" id="GO:0016020">
    <property type="term" value="C:membrane"/>
    <property type="evidence" value="ECO:0007669"/>
    <property type="project" value="UniProtKB-SubCell"/>
</dbReference>
<dbReference type="CDD" id="cd06176">
    <property type="entry name" value="MFS_BCD_PucC-like"/>
    <property type="match status" value="1"/>
</dbReference>
<feature type="transmembrane region" description="Helical" evidence="6">
    <location>
        <begin position="34"/>
        <end position="56"/>
    </location>
</feature>
<evidence type="ECO:0000256" key="4">
    <source>
        <dbReference type="ARBA" id="ARBA00022989"/>
    </source>
</evidence>
<feature type="transmembrane region" description="Helical" evidence="6">
    <location>
        <begin position="303"/>
        <end position="322"/>
    </location>
</feature>
<keyword evidence="8" id="KW-1185">Reference proteome</keyword>
<dbReference type="PANTHER" id="PTHR23538:SF1">
    <property type="entry name" value="44.5 KD BACTERIOCHLOROPHYLL SYNTHASE SUBUNIT"/>
    <property type="match status" value="1"/>
</dbReference>
<proteinExistence type="inferred from homology"/>
<feature type="transmembrane region" description="Helical" evidence="6">
    <location>
        <begin position="398"/>
        <end position="419"/>
    </location>
</feature>
<evidence type="ECO:0000313" key="7">
    <source>
        <dbReference type="EMBL" id="EFO81235.1"/>
    </source>
</evidence>
<organism evidence="7 8">
    <name type="scientific">Oscillochloris trichoides DG-6</name>
    <dbReference type="NCBI Taxonomy" id="765420"/>
    <lineage>
        <taxon>Bacteria</taxon>
        <taxon>Bacillati</taxon>
        <taxon>Chloroflexota</taxon>
        <taxon>Chloroflexia</taxon>
        <taxon>Chloroflexales</taxon>
        <taxon>Chloroflexineae</taxon>
        <taxon>Oscillochloridaceae</taxon>
        <taxon>Oscillochloris</taxon>
    </lineage>
</organism>
<dbReference type="SUPFAM" id="SSF103473">
    <property type="entry name" value="MFS general substrate transporter"/>
    <property type="match status" value="1"/>
</dbReference>
<feature type="transmembrane region" description="Helical" evidence="6">
    <location>
        <begin position="80"/>
        <end position="103"/>
    </location>
</feature>
<reference evidence="7 8" key="1">
    <citation type="journal article" date="2011" name="J. Bacteriol.">
        <title>Draft genome sequence of the anoxygenic filamentous phototrophic bacterium Oscillochloris trichoides subsp. DG-6.</title>
        <authorList>
            <person name="Kuznetsov B.B."/>
            <person name="Ivanovsky R.N."/>
            <person name="Keppen O.I."/>
            <person name="Sukhacheva M.V."/>
            <person name="Bumazhkin B.K."/>
            <person name="Patutina E.O."/>
            <person name="Beletsky A.V."/>
            <person name="Mardanov A.V."/>
            <person name="Baslerov R.V."/>
            <person name="Panteleeva A.N."/>
            <person name="Kolganova T.V."/>
            <person name="Ravin N.V."/>
            <person name="Skryabin K.G."/>
        </authorList>
    </citation>
    <scope>NUCLEOTIDE SEQUENCE [LARGE SCALE GENOMIC DNA]</scope>
    <source>
        <strain evidence="7 8">DG-6</strain>
    </source>
</reference>
<comment type="similarity">
    <text evidence="2">Belongs to the PucC family.</text>
</comment>
<dbReference type="EMBL" id="ADVR01000019">
    <property type="protein sequence ID" value="EFO81235.1"/>
    <property type="molecule type" value="Genomic_DNA"/>
</dbReference>
<dbReference type="Gene3D" id="1.20.1250.20">
    <property type="entry name" value="MFS general substrate transporter like domains"/>
    <property type="match status" value="1"/>
</dbReference>
<evidence type="ECO:0000256" key="5">
    <source>
        <dbReference type="ARBA" id="ARBA00023136"/>
    </source>
</evidence>
<feature type="transmembrane region" description="Helical" evidence="6">
    <location>
        <begin position="274"/>
        <end position="291"/>
    </location>
</feature>
<dbReference type="PANTHER" id="PTHR23538">
    <property type="entry name" value="44.5 KD BACTERIOCHLOROPHYLL SYNTHASE SUBUNIT"/>
    <property type="match status" value="1"/>
</dbReference>
<dbReference type="InterPro" id="IPR026036">
    <property type="entry name" value="PucC"/>
</dbReference>
<dbReference type="eggNOG" id="COG2814">
    <property type="taxonomic scope" value="Bacteria"/>
</dbReference>
<dbReference type="HOGENOM" id="CLU_030017_1_0_0"/>
<dbReference type="STRING" id="765420.OSCT_0896"/>
<gene>
    <name evidence="7" type="ORF">OSCT_0896</name>
</gene>
<comment type="subcellular location">
    <subcellularLocation>
        <location evidence="1">Membrane</location>
        <topology evidence="1">Multi-pass membrane protein</topology>
    </subcellularLocation>
</comment>
<dbReference type="OrthoDB" id="144773at2"/>
<evidence type="ECO:0000256" key="6">
    <source>
        <dbReference type="SAM" id="Phobius"/>
    </source>
</evidence>